<dbReference type="AlphaFoldDB" id="A0A0E9U2L2"/>
<evidence type="ECO:0000313" key="1">
    <source>
        <dbReference type="EMBL" id="JAH59208.1"/>
    </source>
</evidence>
<sequence>MPLTRYEHRQLVTPHVSCGTF</sequence>
<protein>
    <submittedName>
        <fullName evidence="1">Uncharacterized protein</fullName>
    </submittedName>
</protein>
<organism evidence="1">
    <name type="scientific">Anguilla anguilla</name>
    <name type="common">European freshwater eel</name>
    <name type="synonym">Muraena anguilla</name>
    <dbReference type="NCBI Taxonomy" id="7936"/>
    <lineage>
        <taxon>Eukaryota</taxon>
        <taxon>Metazoa</taxon>
        <taxon>Chordata</taxon>
        <taxon>Craniata</taxon>
        <taxon>Vertebrata</taxon>
        <taxon>Euteleostomi</taxon>
        <taxon>Actinopterygii</taxon>
        <taxon>Neopterygii</taxon>
        <taxon>Teleostei</taxon>
        <taxon>Anguilliformes</taxon>
        <taxon>Anguillidae</taxon>
        <taxon>Anguilla</taxon>
    </lineage>
</organism>
<name>A0A0E9U2L2_ANGAN</name>
<proteinExistence type="predicted"/>
<reference evidence="1" key="1">
    <citation type="submission" date="2014-11" db="EMBL/GenBank/DDBJ databases">
        <authorList>
            <person name="Amaro Gonzalez C."/>
        </authorList>
    </citation>
    <scope>NUCLEOTIDE SEQUENCE</scope>
</reference>
<dbReference type="EMBL" id="GBXM01049369">
    <property type="protein sequence ID" value="JAH59208.1"/>
    <property type="molecule type" value="Transcribed_RNA"/>
</dbReference>
<reference evidence="1" key="2">
    <citation type="journal article" date="2015" name="Fish Shellfish Immunol.">
        <title>Early steps in the European eel (Anguilla anguilla)-Vibrio vulnificus interaction in the gills: Role of the RtxA13 toxin.</title>
        <authorList>
            <person name="Callol A."/>
            <person name="Pajuelo D."/>
            <person name="Ebbesson L."/>
            <person name="Teles M."/>
            <person name="MacKenzie S."/>
            <person name="Amaro C."/>
        </authorList>
    </citation>
    <scope>NUCLEOTIDE SEQUENCE</scope>
</reference>
<accession>A0A0E9U2L2</accession>
<dbReference type="EMBL" id="GBXM01059854">
    <property type="protein sequence ID" value="JAH48723.1"/>
    <property type="molecule type" value="Transcribed_RNA"/>
</dbReference>